<name>A0ABU8JDR3_9GAMM</name>
<comment type="caution">
    <text evidence="14">The sequence shown here is derived from an EMBL/GenBank/DDBJ whole genome shotgun (WGS) entry which is preliminary data.</text>
</comment>
<reference evidence="14 15" key="1">
    <citation type="journal article" date="2014" name="Int. J. Syst. Evol. Microbiol.">
        <title>Fulvimonas yonginensis sp. nov., isolated from greenhouse soil, and emended description of the genus Fulvimonas.</title>
        <authorList>
            <person name="Ahn J.H."/>
            <person name="Kim S.J."/>
            <person name="Weon H.Y."/>
            <person name="Hong S.B."/>
            <person name="Seok S.J."/>
            <person name="Kwon S.W."/>
        </authorList>
    </citation>
    <scope>NUCLEOTIDE SEQUENCE [LARGE SCALE GENOMIC DNA]</scope>
    <source>
        <strain evidence="14 15">KACC 16952</strain>
    </source>
</reference>
<dbReference type="Gene3D" id="2.60.40.1910">
    <property type="match status" value="1"/>
</dbReference>
<evidence type="ECO:0000256" key="5">
    <source>
        <dbReference type="ARBA" id="ARBA00022723"/>
    </source>
</evidence>
<dbReference type="Pfam" id="PF01433">
    <property type="entry name" value="Peptidase_M1"/>
    <property type="match status" value="1"/>
</dbReference>
<evidence type="ECO:0000256" key="8">
    <source>
        <dbReference type="ARBA" id="ARBA00023049"/>
    </source>
</evidence>
<evidence type="ECO:0000256" key="9">
    <source>
        <dbReference type="RuleBase" id="RU364040"/>
    </source>
</evidence>
<keyword evidence="7 9" id="KW-0862">Zinc</keyword>
<dbReference type="RefSeq" id="WP_336808021.1">
    <property type="nucleotide sequence ID" value="NZ_JBBBNY010000008.1"/>
</dbReference>
<dbReference type="CDD" id="cd09601">
    <property type="entry name" value="M1_APN-Q_like"/>
    <property type="match status" value="1"/>
</dbReference>
<dbReference type="Gene3D" id="1.10.390.10">
    <property type="entry name" value="Neutral Protease Domain 2"/>
    <property type="match status" value="1"/>
</dbReference>
<dbReference type="Gene3D" id="1.25.50.20">
    <property type="match status" value="1"/>
</dbReference>
<evidence type="ECO:0000313" key="14">
    <source>
        <dbReference type="EMBL" id="MEI7037389.1"/>
    </source>
</evidence>
<evidence type="ECO:0000259" key="12">
    <source>
        <dbReference type="Pfam" id="PF11838"/>
    </source>
</evidence>
<keyword evidence="10" id="KW-0732">Signal</keyword>
<dbReference type="PRINTS" id="PR00756">
    <property type="entry name" value="ALADIPTASE"/>
</dbReference>
<dbReference type="InterPro" id="IPR045357">
    <property type="entry name" value="Aminopeptidase_N-like_N"/>
</dbReference>
<keyword evidence="15" id="KW-1185">Reference proteome</keyword>
<feature type="domain" description="Peptidase M1 membrane alanine aminopeptidase" evidence="11">
    <location>
        <begin position="259"/>
        <end position="476"/>
    </location>
</feature>
<feature type="chain" id="PRO_5047535498" description="Aminopeptidase" evidence="10">
    <location>
        <begin position="27"/>
        <end position="881"/>
    </location>
</feature>
<dbReference type="InterPro" id="IPR050344">
    <property type="entry name" value="Peptidase_M1_aminopeptidases"/>
</dbReference>
<evidence type="ECO:0000313" key="15">
    <source>
        <dbReference type="Proteomes" id="UP001381174"/>
    </source>
</evidence>
<dbReference type="EC" id="3.4.11.-" evidence="9"/>
<dbReference type="SUPFAM" id="SSF55486">
    <property type="entry name" value="Metalloproteases ('zincins'), catalytic domain"/>
    <property type="match status" value="1"/>
</dbReference>
<evidence type="ECO:0000256" key="3">
    <source>
        <dbReference type="ARBA" id="ARBA00022438"/>
    </source>
</evidence>
<comment type="catalytic activity">
    <reaction evidence="1">
        <text>Release of an N-terminal amino acid, Xaa-|-Yaa- from a peptide, amide or arylamide. Xaa is preferably Ala, but may be most amino acids including Pro (slow action). When a terminal hydrophobic residue is followed by a prolyl residue, the two may be released as an intact Xaa-Pro dipeptide.</text>
        <dbReference type="EC" id="3.4.11.2"/>
    </reaction>
</comment>
<accession>A0ABU8JDR3</accession>
<dbReference type="EMBL" id="JBBBNY010000008">
    <property type="protein sequence ID" value="MEI7037389.1"/>
    <property type="molecule type" value="Genomic_DNA"/>
</dbReference>
<dbReference type="InterPro" id="IPR024571">
    <property type="entry name" value="ERAP1-like_C_dom"/>
</dbReference>
<evidence type="ECO:0000256" key="2">
    <source>
        <dbReference type="ARBA" id="ARBA00010136"/>
    </source>
</evidence>
<dbReference type="Pfam" id="PF11838">
    <property type="entry name" value="ERAP1_C"/>
    <property type="match status" value="1"/>
</dbReference>
<evidence type="ECO:0000256" key="10">
    <source>
        <dbReference type="SAM" id="SignalP"/>
    </source>
</evidence>
<dbReference type="InterPro" id="IPR001930">
    <property type="entry name" value="Peptidase_M1"/>
</dbReference>
<comment type="cofactor">
    <cofactor evidence="9">
        <name>Zn(2+)</name>
        <dbReference type="ChEBI" id="CHEBI:29105"/>
    </cofactor>
    <text evidence="9">Binds 1 zinc ion per subunit.</text>
</comment>
<proteinExistence type="inferred from homology"/>
<comment type="similarity">
    <text evidence="2 9">Belongs to the peptidase M1 family.</text>
</comment>
<keyword evidence="3 9" id="KW-0031">Aminopeptidase</keyword>
<sequence length="881" mass="96130">MRRHLSTAICLALAGLSMAPLGVVSAAEVRLATTQLPRGVVPSHYDVAVTPHADKLSFDGQVTITLAVTKPTASITLNAADLSFSKASLTPVAGKMAFDAPEIAVDEKAQTATFTFAHPVPAGSYRLAMTYTGKIGTQANGIFALDYDTKAGKKRALYTQFENSDARRFIPSWDEPNYKATFTLTATVPSDQMAVSNMPIASKKDLGNGLTEVHFGQSPKMSTYLLFFGLGDFERATARAEGTEIGVITQKGMIDQAGFTLDSAKAVLKEYNDYFGVPYPLPKLDNIAAPGQSQFFSAMENWGAIFTFEYALLLNPHISTQLDKQRVFNTAAHEMAHQWFGDLVTMSWWDDLWLNEGFASWMASRTTQKLHPEWHTELDAVGIRERAMSQDSVATTHPVVQHVETVEQASQAFDAITYSKGEAVIHMLEGYVGPEAWRTGVRNYIKAHEHGNTVSDDLWTSIQAAAGKPVTQIAHDFTLQPGVPMIEVRAAACTNGRTAIALRQGEFTRDRPNKTPLRWHVPVIAQTVGGKPVRAVVDGKATLSVPGCGPVLVNAGQTGYYRTLYAQNDFDALKAQFARLAPIDQLGLLGDTWALGMAGNEPVSNLLALITATPADADPQVWSEVAGYLASLDNYYQGDKARQQRLRTFAIGQLRPVFAKVGWEAKAGESVPTANLRMELIGTLADLGDPEVIGEARRRFAAQKTDADAVPVALRKTITAIVAEHADQATWDQLHAQAKAETTPLIKDQLYSMLSVAQDDALAQRALELALTDEPGATNSAGMIRAVGFHHPEMAFDFAVQHRAQVDKLVDSTSSSRYYPALGASSTKPEMIQKIQDYAQKYIAPGSRRVAESVIANIKYRMMIRQDRLPAIDEWLEKHSG</sequence>
<feature type="signal peptide" evidence="10">
    <location>
        <begin position="1"/>
        <end position="26"/>
    </location>
</feature>
<evidence type="ECO:0000256" key="1">
    <source>
        <dbReference type="ARBA" id="ARBA00000098"/>
    </source>
</evidence>
<feature type="domain" description="ERAP1-like C-terminal" evidence="12">
    <location>
        <begin position="551"/>
        <end position="859"/>
    </location>
</feature>
<dbReference type="Gene3D" id="2.60.40.1730">
    <property type="entry name" value="tricorn interacting facor f3 domain"/>
    <property type="match status" value="1"/>
</dbReference>
<keyword evidence="5 9" id="KW-0479">Metal-binding</keyword>
<keyword evidence="8 9" id="KW-0482">Metalloprotease</keyword>
<evidence type="ECO:0000256" key="4">
    <source>
        <dbReference type="ARBA" id="ARBA00022670"/>
    </source>
</evidence>
<dbReference type="InterPro" id="IPR034016">
    <property type="entry name" value="M1_APN-typ"/>
</dbReference>
<dbReference type="Pfam" id="PF17900">
    <property type="entry name" value="Peptidase_M1_N"/>
    <property type="match status" value="1"/>
</dbReference>
<dbReference type="InterPro" id="IPR042097">
    <property type="entry name" value="Aminopeptidase_N-like_N_sf"/>
</dbReference>
<evidence type="ECO:0000259" key="11">
    <source>
        <dbReference type="Pfam" id="PF01433"/>
    </source>
</evidence>
<dbReference type="InterPro" id="IPR014782">
    <property type="entry name" value="Peptidase_M1_dom"/>
</dbReference>
<dbReference type="PANTHER" id="PTHR11533:SF174">
    <property type="entry name" value="PUROMYCIN-SENSITIVE AMINOPEPTIDASE-RELATED"/>
    <property type="match status" value="1"/>
</dbReference>
<dbReference type="SUPFAM" id="SSF63737">
    <property type="entry name" value="Leukotriene A4 hydrolase N-terminal domain"/>
    <property type="match status" value="1"/>
</dbReference>
<keyword evidence="6 9" id="KW-0378">Hydrolase</keyword>
<protein>
    <recommendedName>
        <fullName evidence="9">Aminopeptidase</fullName>
        <ecNumber evidence="9">3.4.11.-</ecNumber>
    </recommendedName>
</protein>
<dbReference type="InterPro" id="IPR027268">
    <property type="entry name" value="Peptidase_M4/M1_CTD_sf"/>
</dbReference>
<evidence type="ECO:0000256" key="7">
    <source>
        <dbReference type="ARBA" id="ARBA00022833"/>
    </source>
</evidence>
<organism evidence="14 15">
    <name type="scientific">Fulvimonas yonginensis</name>
    <dbReference type="NCBI Taxonomy" id="1495200"/>
    <lineage>
        <taxon>Bacteria</taxon>
        <taxon>Pseudomonadati</taxon>
        <taxon>Pseudomonadota</taxon>
        <taxon>Gammaproteobacteria</taxon>
        <taxon>Lysobacterales</taxon>
        <taxon>Rhodanobacteraceae</taxon>
        <taxon>Fulvimonas</taxon>
    </lineage>
</organism>
<dbReference type="Proteomes" id="UP001381174">
    <property type="component" value="Unassembled WGS sequence"/>
</dbReference>
<gene>
    <name evidence="14" type="ORF">WAT24_11530</name>
</gene>
<feature type="domain" description="Aminopeptidase N-like N-terminal" evidence="13">
    <location>
        <begin position="41"/>
        <end position="225"/>
    </location>
</feature>
<evidence type="ECO:0000259" key="13">
    <source>
        <dbReference type="Pfam" id="PF17900"/>
    </source>
</evidence>
<keyword evidence="4 9" id="KW-0645">Protease</keyword>
<dbReference type="GO" id="GO:0004177">
    <property type="term" value="F:aminopeptidase activity"/>
    <property type="evidence" value="ECO:0007669"/>
    <property type="project" value="UniProtKB-KW"/>
</dbReference>
<dbReference type="PANTHER" id="PTHR11533">
    <property type="entry name" value="PROTEASE M1 ZINC METALLOPROTEASE"/>
    <property type="match status" value="1"/>
</dbReference>
<evidence type="ECO:0000256" key="6">
    <source>
        <dbReference type="ARBA" id="ARBA00022801"/>
    </source>
</evidence>